<keyword evidence="2" id="KW-1185">Reference proteome</keyword>
<protein>
    <submittedName>
        <fullName evidence="1">Uncharacterized protein</fullName>
    </submittedName>
</protein>
<dbReference type="Proteomes" id="UP000250140">
    <property type="component" value="Unassembled WGS sequence"/>
</dbReference>
<evidence type="ECO:0000313" key="2">
    <source>
        <dbReference type="Proteomes" id="UP000250140"/>
    </source>
</evidence>
<evidence type="ECO:0000313" key="1">
    <source>
        <dbReference type="EMBL" id="OCL04464.1"/>
    </source>
</evidence>
<dbReference type="OrthoDB" id="2588098at2759"/>
<proteinExistence type="predicted"/>
<gene>
    <name evidence="1" type="ORF">AOQ84DRAFT_416228</name>
</gene>
<reference evidence="1 2" key="1">
    <citation type="journal article" date="2016" name="Nat. Commun.">
        <title>Ectomycorrhizal ecology is imprinted in the genome of the dominant symbiotic fungus Cenococcum geophilum.</title>
        <authorList>
            <consortium name="DOE Joint Genome Institute"/>
            <person name="Peter M."/>
            <person name="Kohler A."/>
            <person name="Ohm R.A."/>
            <person name="Kuo A."/>
            <person name="Krutzmann J."/>
            <person name="Morin E."/>
            <person name="Arend M."/>
            <person name="Barry K.W."/>
            <person name="Binder M."/>
            <person name="Choi C."/>
            <person name="Clum A."/>
            <person name="Copeland A."/>
            <person name="Grisel N."/>
            <person name="Haridas S."/>
            <person name="Kipfer T."/>
            <person name="LaButti K."/>
            <person name="Lindquist E."/>
            <person name="Lipzen A."/>
            <person name="Maire R."/>
            <person name="Meier B."/>
            <person name="Mihaltcheva S."/>
            <person name="Molinier V."/>
            <person name="Murat C."/>
            <person name="Poggeler S."/>
            <person name="Quandt C.A."/>
            <person name="Sperisen C."/>
            <person name="Tritt A."/>
            <person name="Tisserant E."/>
            <person name="Crous P.W."/>
            <person name="Henrissat B."/>
            <person name="Nehls U."/>
            <person name="Egli S."/>
            <person name="Spatafora J.W."/>
            <person name="Grigoriev I.V."/>
            <person name="Martin F.M."/>
        </authorList>
    </citation>
    <scope>NUCLEOTIDE SEQUENCE [LARGE SCALE GENOMIC DNA]</scope>
    <source>
        <strain evidence="1 2">CBS 207.34</strain>
    </source>
</reference>
<dbReference type="AlphaFoldDB" id="A0A8E2ETA6"/>
<accession>A0A8E2ETA6</accession>
<organism evidence="1 2">
    <name type="scientific">Glonium stellatum</name>
    <dbReference type="NCBI Taxonomy" id="574774"/>
    <lineage>
        <taxon>Eukaryota</taxon>
        <taxon>Fungi</taxon>
        <taxon>Dikarya</taxon>
        <taxon>Ascomycota</taxon>
        <taxon>Pezizomycotina</taxon>
        <taxon>Dothideomycetes</taxon>
        <taxon>Pleosporomycetidae</taxon>
        <taxon>Gloniales</taxon>
        <taxon>Gloniaceae</taxon>
        <taxon>Glonium</taxon>
    </lineage>
</organism>
<name>A0A8E2ETA6_9PEZI</name>
<sequence>MGQYWLIAAPSRGQRLSDDGKLPELFWNGAGSGLQRQLMVPQNTQDTQLLSKLQSYLDALYTPREEANTATTAQEERDDFARLMAQLGRIPLRGKARVCVGDFLNFDDMLPLMRLYFATSFGAWAGEQIVCVGDYAETSPQELYVQGEKRSLYNRTANNDTGNAILSHICWTNNPSTSMDYDFDHLLHGPWAGHRFKILPISALEKLITEDEDWQDVTKELYDVVDKIFDAIG</sequence>
<dbReference type="EMBL" id="KV750502">
    <property type="protein sequence ID" value="OCL04464.1"/>
    <property type="molecule type" value="Genomic_DNA"/>
</dbReference>